<organism evidence="1 2">
    <name type="scientific">Pluteus cervinus</name>
    <dbReference type="NCBI Taxonomy" id="181527"/>
    <lineage>
        <taxon>Eukaryota</taxon>
        <taxon>Fungi</taxon>
        <taxon>Dikarya</taxon>
        <taxon>Basidiomycota</taxon>
        <taxon>Agaricomycotina</taxon>
        <taxon>Agaricomycetes</taxon>
        <taxon>Agaricomycetidae</taxon>
        <taxon>Agaricales</taxon>
        <taxon>Pluteineae</taxon>
        <taxon>Pluteaceae</taxon>
        <taxon>Pluteus</taxon>
    </lineage>
</organism>
<dbReference type="EMBL" id="ML208555">
    <property type="protein sequence ID" value="TFK62855.1"/>
    <property type="molecule type" value="Genomic_DNA"/>
</dbReference>
<accession>A0ACD3ABQ2</accession>
<evidence type="ECO:0000313" key="2">
    <source>
        <dbReference type="Proteomes" id="UP000308600"/>
    </source>
</evidence>
<evidence type="ECO:0000313" key="1">
    <source>
        <dbReference type="EMBL" id="TFK62855.1"/>
    </source>
</evidence>
<proteinExistence type="predicted"/>
<sequence length="117" mass="13494">MSGYGKGGSRVGWAGEDGYFVVAFAGWSRLSSVFWFVTSYYLSPSSYRFQLLEHILIRVYIYPHLSCFDRSVAIHRHHISPHILFHHHALAVSINMHLISRPSLLLMQRYDMISSHA</sequence>
<gene>
    <name evidence="1" type="ORF">BDN72DRAFT_348001</name>
</gene>
<protein>
    <submittedName>
        <fullName evidence="1">Uncharacterized protein</fullName>
    </submittedName>
</protein>
<dbReference type="Proteomes" id="UP000308600">
    <property type="component" value="Unassembled WGS sequence"/>
</dbReference>
<keyword evidence="2" id="KW-1185">Reference proteome</keyword>
<name>A0ACD3ABQ2_9AGAR</name>
<reference evidence="1 2" key="1">
    <citation type="journal article" date="2019" name="Nat. Ecol. Evol.">
        <title>Megaphylogeny resolves global patterns of mushroom evolution.</title>
        <authorList>
            <person name="Varga T."/>
            <person name="Krizsan K."/>
            <person name="Foldi C."/>
            <person name="Dima B."/>
            <person name="Sanchez-Garcia M."/>
            <person name="Sanchez-Ramirez S."/>
            <person name="Szollosi G.J."/>
            <person name="Szarkandi J.G."/>
            <person name="Papp V."/>
            <person name="Albert L."/>
            <person name="Andreopoulos W."/>
            <person name="Angelini C."/>
            <person name="Antonin V."/>
            <person name="Barry K.W."/>
            <person name="Bougher N.L."/>
            <person name="Buchanan P."/>
            <person name="Buyck B."/>
            <person name="Bense V."/>
            <person name="Catcheside P."/>
            <person name="Chovatia M."/>
            <person name="Cooper J."/>
            <person name="Damon W."/>
            <person name="Desjardin D."/>
            <person name="Finy P."/>
            <person name="Geml J."/>
            <person name="Haridas S."/>
            <person name="Hughes K."/>
            <person name="Justo A."/>
            <person name="Karasinski D."/>
            <person name="Kautmanova I."/>
            <person name="Kiss B."/>
            <person name="Kocsube S."/>
            <person name="Kotiranta H."/>
            <person name="LaButti K.M."/>
            <person name="Lechner B.E."/>
            <person name="Liimatainen K."/>
            <person name="Lipzen A."/>
            <person name="Lukacs Z."/>
            <person name="Mihaltcheva S."/>
            <person name="Morgado L.N."/>
            <person name="Niskanen T."/>
            <person name="Noordeloos M.E."/>
            <person name="Ohm R.A."/>
            <person name="Ortiz-Santana B."/>
            <person name="Ovrebo C."/>
            <person name="Racz N."/>
            <person name="Riley R."/>
            <person name="Savchenko A."/>
            <person name="Shiryaev A."/>
            <person name="Soop K."/>
            <person name="Spirin V."/>
            <person name="Szebenyi C."/>
            <person name="Tomsovsky M."/>
            <person name="Tulloss R.E."/>
            <person name="Uehling J."/>
            <person name="Grigoriev I.V."/>
            <person name="Vagvolgyi C."/>
            <person name="Papp T."/>
            <person name="Martin F.M."/>
            <person name="Miettinen O."/>
            <person name="Hibbett D.S."/>
            <person name="Nagy L.G."/>
        </authorList>
    </citation>
    <scope>NUCLEOTIDE SEQUENCE [LARGE SCALE GENOMIC DNA]</scope>
    <source>
        <strain evidence="1 2">NL-1719</strain>
    </source>
</reference>